<dbReference type="AlphaFoldDB" id="A0A392WLH3"/>
<dbReference type="Proteomes" id="UP000265520">
    <property type="component" value="Unassembled WGS sequence"/>
</dbReference>
<dbReference type="EMBL" id="LXQA011463396">
    <property type="protein sequence ID" value="MCI98080.1"/>
    <property type="molecule type" value="Genomic_DNA"/>
</dbReference>
<organism evidence="1 2">
    <name type="scientific">Trifolium medium</name>
    <dbReference type="NCBI Taxonomy" id="97028"/>
    <lineage>
        <taxon>Eukaryota</taxon>
        <taxon>Viridiplantae</taxon>
        <taxon>Streptophyta</taxon>
        <taxon>Embryophyta</taxon>
        <taxon>Tracheophyta</taxon>
        <taxon>Spermatophyta</taxon>
        <taxon>Magnoliopsida</taxon>
        <taxon>eudicotyledons</taxon>
        <taxon>Gunneridae</taxon>
        <taxon>Pentapetalae</taxon>
        <taxon>rosids</taxon>
        <taxon>fabids</taxon>
        <taxon>Fabales</taxon>
        <taxon>Fabaceae</taxon>
        <taxon>Papilionoideae</taxon>
        <taxon>50 kb inversion clade</taxon>
        <taxon>NPAAA clade</taxon>
        <taxon>Hologalegina</taxon>
        <taxon>IRL clade</taxon>
        <taxon>Trifolieae</taxon>
        <taxon>Trifolium</taxon>
    </lineage>
</organism>
<name>A0A392WLH3_9FABA</name>
<sequence length="25" mass="2691">MALMAIKGLGQALGAIYTLLLQWSQ</sequence>
<evidence type="ECO:0000313" key="2">
    <source>
        <dbReference type="Proteomes" id="UP000265520"/>
    </source>
</evidence>
<keyword evidence="2" id="KW-1185">Reference proteome</keyword>
<reference evidence="1 2" key="1">
    <citation type="journal article" date="2018" name="Front. Plant Sci.">
        <title>Red Clover (Trifolium pratense) and Zigzag Clover (T. medium) - A Picture of Genomic Similarities and Differences.</title>
        <authorList>
            <person name="Dluhosova J."/>
            <person name="Istvanek J."/>
            <person name="Nedelnik J."/>
            <person name="Repkova J."/>
        </authorList>
    </citation>
    <scope>NUCLEOTIDE SEQUENCE [LARGE SCALE GENOMIC DNA]</scope>
    <source>
        <strain evidence="2">cv. 10/8</strain>
        <tissue evidence="1">Leaf</tissue>
    </source>
</reference>
<accession>A0A392WLH3</accession>
<feature type="non-terminal residue" evidence="1">
    <location>
        <position position="25"/>
    </location>
</feature>
<protein>
    <submittedName>
        <fullName evidence="1">Uncharacterized protein</fullName>
    </submittedName>
</protein>
<evidence type="ECO:0000313" key="1">
    <source>
        <dbReference type="EMBL" id="MCI98080.1"/>
    </source>
</evidence>
<proteinExistence type="predicted"/>
<comment type="caution">
    <text evidence="1">The sequence shown here is derived from an EMBL/GenBank/DDBJ whole genome shotgun (WGS) entry which is preliminary data.</text>
</comment>